<dbReference type="Proteomes" id="UP000266196">
    <property type="component" value="Unassembled WGS sequence"/>
</dbReference>
<dbReference type="EMBL" id="QUTI01024490">
    <property type="protein sequence ID" value="RLO06744.1"/>
    <property type="molecule type" value="Genomic_DNA"/>
</dbReference>
<keyword evidence="2" id="KW-0812">Transmembrane</keyword>
<gene>
    <name evidence="8" type="ORF">DYB26_011099</name>
    <name evidence="9" type="ORF">DYB28_003169</name>
    <name evidence="4" type="ORF">DYB30_002223</name>
    <name evidence="7" type="ORF">DYB31_005543</name>
    <name evidence="6" type="ORF">DYB34_003512</name>
    <name evidence="3" type="ORF">DYB36_004046</name>
    <name evidence="5" type="ORF">DYB38_007753</name>
</gene>
<keyword evidence="2" id="KW-1133">Transmembrane helix</keyword>
<keyword evidence="2" id="KW-0472">Membrane</keyword>
<evidence type="ECO:0000313" key="14">
    <source>
        <dbReference type="Proteomes" id="UP000275652"/>
    </source>
</evidence>
<evidence type="ECO:0000313" key="3">
    <source>
        <dbReference type="EMBL" id="RHY07187.1"/>
    </source>
</evidence>
<dbReference type="VEuPathDB" id="FungiDB:H257_02743"/>
<dbReference type="Proteomes" id="UP000266643">
    <property type="component" value="Unassembled WGS sequence"/>
</dbReference>
<feature type="transmembrane region" description="Helical" evidence="2">
    <location>
        <begin position="54"/>
        <end position="74"/>
    </location>
</feature>
<dbReference type="EMBL" id="QUTC01003586">
    <property type="protein sequence ID" value="RHY69229.1"/>
    <property type="molecule type" value="Genomic_DNA"/>
</dbReference>
<evidence type="ECO:0000313" key="16">
    <source>
        <dbReference type="Proteomes" id="UP000286510"/>
    </source>
</evidence>
<evidence type="ECO:0000313" key="11">
    <source>
        <dbReference type="Proteomes" id="UP000265716"/>
    </source>
</evidence>
<evidence type="ECO:0000313" key="15">
    <source>
        <dbReference type="Proteomes" id="UP000283543"/>
    </source>
</evidence>
<dbReference type="Proteomes" id="UP000286510">
    <property type="component" value="Unassembled WGS sequence"/>
</dbReference>
<evidence type="ECO:0000313" key="13">
    <source>
        <dbReference type="Proteomes" id="UP000266643"/>
    </source>
</evidence>
<feature type="region of interest" description="Disordered" evidence="1">
    <location>
        <begin position="464"/>
        <end position="486"/>
    </location>
</feature>
<dbReference type="EMBL" id="QUTD01005431">
    <property type="protein sequence ID" value="RHY61939.1"/>
    <property type="molecule type" value="Genomic_DNA"/>
</dbReference>
<comment type="caution">
    <text evidence="3">The sequence shown here is derived from an EMBL/GenBank/DDBJ whole genome shotgun (WGS) entry which is preliminary data.</text>
</comment>
<evidence type="ECO:0000313" key="8">
    <source>
        <dbReference type="EMBL" id="RHZ05849.1"/>
    </source>
</evidence>
<sequence>MQAPGKEREYTTRWRSVNVKRSTSTLFWLLWMFPNLSGTMTPHPRPVMINHRSAWLSGFYLVNLVCMPFLVYLTEVSPLAIVHRQNQPPFPLAPALTHALAQQYVAQFQILYNVTTLPRNTGYVYDRDRVVDVMRTVVSPSDCANPSTLLNGILGVAYFTPDAKSAVLSCVCGNTTTVDVRRAWRLNLIVAPSSTNALWIVPGNDLNGHMGASYTVYYLFVPDKLSAPWLIAKFVYRGLLSVAILGLALRGYYRHIRQLRTDLTRFPLQPPTTNGNAIVRYDVVVGEPSCLIMSSPWVCLAFVADIIASTEYMGQSCLRLCQTQNLIYFGMAMVYLGRLVWCAYGTLAAHNAVRKRWKWTALSSPVDSTQVVVLVYFVGGFLTFVQALWPALISVYTWLFCLDSIEAFDAPDRRLVAMNIALVIFVYLLTICGTPYIVTAGTQLTRRLFPRGVGYSCRKVRHSVSQQRVGGSRRRSPARSPDSTNSATLAVLRPPALLTPNDTKGYIRQWFCPIQGSVACVGGSMYQLFHAHPGVFQVQGTINQTASDCFVCGYDKSDVLVEVVCVSLVSQVDLTPHKHDSRDVVTYLSRSIDSIGCGTTTVRNNPLTEFAVGRLVVGGRRDDGGSGAPSIELRRGANNSAWIM</sequence>
<reference evidence="10 11" key="2">
    <citation type="submission" date="2018-08" db="EMBL/GenBank/DDBJ databases">
        <title>Aphanomyces genome sequencing and annotation.</title>
        <authorList>
            <person name="Minardi D."/>
            <person name="Oidtmann B."/>
            <person name="Van Der Giezen M."/>
            <person name="Studholme D.J."/>
        </authorList>
    </citation>
    <scope>NUCLEOTIDE SEQUENCE [LARGE SCALE GENOMIC DNA]</scope>
    <source>
        <strain evidence="7 12">197901</strain>
        <strain evidence="4 13">D2</strain>
        <strain evidence="8 16">FDL457</strain>
        <strain evidence="3 10">Kv</strain>
        <strain evidence="5 11">SA</strain>
        <strain evidence="6 15">Si</strain>
    </source>
</reference>
<dbReference type="EMBL" id="QUSZ01006039">
    <property type="protein sequence ID" value="RHY07187.1"/>
    <property type="molecule type" value="Genomic_DNA"/>
</dbReference>
<organism evidence="3 10">
    <name type="scientific">Aphanomyces astaci</name>
    <name type="common">Crayfish plague agent</name>
    <dbReference type="NCBI Taxonomy" id="112090"/>
    <lineage>
        <taxon>Eukaryota</taxon>
        <taxon>Sar</taxon>
        <taxon>Stramenopiles</taxon>
        <taxon>Oomycota</taxon>
        <taxon>Saprolegniomycetes</taxon>
        <taxon>Saprolegniales</taxon>
        <taxon>Verrucalvaceae</taxon>
        <taxon>Aphanomyces</taxon>
    </lineage>
</organism>
<reference evidence="9 14" key="1">
    <citation type="journal article" date="2018" name="J. Invertebr. Pathol.">
        <title>New genotyping method for the causative agent of crayfish plague (Aphanomyces astaci) based on whole genome data.</title>
        <authorList>
            <person name="Minardi D."/>
            <person name="Studholme D.J."/>
            <person name="van der Giezen M."/>
            <person name="Pretto T."/>
            <person name="Oidtmann B."/>
        </authorList>
    </citation>
    <scope>NUCLEOTIDE SEQUENCE [LARGE SCALE GENOMIC DNA]</scope>
    <source>
        <strain evidence="9 14">KB13</strain>
    </source>
</reference>
<evidence type="ECO:0000313" key="4">
    <source>
        <dbReference type="EMBL" id="RHY61939.1"/>
    </source>
</evidence>
<dbReference type="AlphaFoldDB" id="A0A397ANG5"/>
<evidence type="ECO:0000313" key="5">
    <source>
        <dbReference type="EMBL" id="RHY69229.1"/>
    </source>
</evidence>
<dbReference type="Proteomes" id="UP000265427">
    <property type="component" value="Unassembled WGS sequence"/>
</dbReference>
<evidence type="ECO:0000313" key="9">
    <source>
        <dbReference type="EMBL" id="RLO06744.1"/>
    </source>
</evidence>
<protein>
    <submittedName>
        <fullName evidence="3">Uncharacterized protein</fullName>
    </submittedName>
</protein>
<feature type="transmembrane region" description="Helical" evidence="2">
    <location>
        <begin position="416"/>
        <end position="438"/>
    </location>
</feature>
<evidence type="ECO:0000256" key="1">
    <source>
        <dbReference type="SAM" id="MobiDB-lite"/>
    </source>
</evidence>
<evidence type="ECO:0000256" key="2">
    <source>
        <dbReference type="SAM" id="Phobius"/>
    </source>
</evidence>
<proteinExistence type="predicted"/>
<feature type="transmembrane region" description="Helical" evidence="2">
    <location>
        <begin position="326"/>
        <end position="350"/>
    </location>
</feature>
<dbReference type="Proteomes" id="UP000283543">
    <property type="component" value="Unassembled WGS sequence"/>
</dbReference>
<evidence type="ECO:0000313" key="12">
    <source>
        <dbReference type="Proteomes" id="UP000266196"/>
    </source>
</evidence>
<evidence type="ECO:0000313" key="7">
    <source>
        <dbReference type="EMBL" id="RHY94231.1"/>
    </source>
</evidence>
<evidence type="ECO:0000313" key="6">
    <source>
        <dbReference type="EMBL" id="RHY74260.1"/>
    </source>
</evidence>
<dbReference type="Proteomes" id="UP000265716">
    <property type="component" value="Unassembled WGS sequence"/>
</dbReference>
<dbReference type="EMBL" id="QUTF01016797">
    <property type="protein sequence ID" value="RHZ05849.1"/>
    <property type="molecule type" value="Genomic_DNA"/>
</dbReference>
<dbReference type="EMBL" id="QUTE01017161">
    <property type="protein sequence ID" value="RHY94231.1"/>
    <property type="molecule type" value="Genomic_DNA"/>
</dbReference>
<dbReference type="EMBL" id="QUTB01001985">
    <property type="protein sequence ID" value="RHY74260.1"/>
    <property type="molecule type" value="Genomic_DNA"/>
</dbReference>
<feature type="transmembrane region" description="Helical" evidence="2">
    <location>
        <begin position="234"/>
        <end position="253"/>
    </location>
</feature>
<evidence type="ECO:0000313" key="10">
    <source>
        <dbReference type="Proteomes" id="UP000265427"/>
    </source>
</evidence>
<dbReference type="Proteomes" id="UP000275652">
    <property type="component" value="Unassembled WGS sequence"/>
</dbReference>
<name>A0A397ANG5_APHAT</name>
<accession>A0A397ANG5</accession>
<feature type="transmembrane region" description="Helical" evidence="2">
    <location>
        <begin position="371"/>
        <end position="396"/>
    </location>
</feature>